<proteinExistence type="inferred from homology"/>
<dbReference type="GO" id="GO:0008143">
    <property type="term" value="F:poly(A) binding"/>
    <property type="evidence" value="ECO:0007669"/>
    <property type="project" value="InterPro"/>
</dbReference>
<comment type="caution">
    <text evidence="7">The sequence shown here is derived from an EMBL/GenBank/DDBJ whole genome shotgun (WGS) entry which is preliminary data.</text>
</comment>
<dbReference type="SUPFAM" id="SSF54791">
    <property type="entry name" value="Eukaryotic type KH-domain (KH-domain type I)"/>
    <property type="match status" value="1"/>
</dbReference>
<dbReference type="InterPro" id="IPR048565">
    <property type="entry name" value="S1_RRP4"/>
</dbReference>
<evidence type="ECO:0000256" key="4">
    <source>
        <dbReference type="ARBA" id="ARBA00022884"/>
    </source>
</evidence>
<dbReference type="InterPro" id="IPR054371">
    <property type="entry name" value="RRP4_N"/>
</dbReference>
<evidence type="ECO:0000256" key="2">
    <source>
        <dbReference type="ARBA" id="ARBA00022490"/>
    </source>
</evidence>
<dbReference type="Pfam" id="PF15985">
    <property type="entry name" value="KH_6"/>
    <property type="match status" value="1"/>
</dbReference>
<keyword evidence="8" id="KW-1185">Reference proteome</keyword>
<dbReference type="PANTHER" id="PTHR21321">
    <property type="entry name" value="PNAS-3 RELATED"/>
    <property type="match status" value="1"/>
</dbReference>
<sequence length="245" mass="27241">MKMELFVKGRDLVVPGDLLASGDYLLGEGTYKEGENIYANILGLVDTKEQFIKIIPLSGKYVPAPRDLVIGIVEDISFSSWSVDINSPYQGVLGIANATDRFIDINQEDLSKIYNIGDVIVAKVLNVSQSMQVGLTMRDKGLYKLREGRLISISPTKVPRVIGKKGTMVQLLKYMTNCRITVGQNGRIWISGENPNIAIEAIRLIEREAHMHGLTDRVKTFLEEKTQKKVSDIPLIEESGADFNV</sequence>
<dbReference type="SMART" id="SM00322">
    <property type="entry name" value="KH"/>
    <property type="match status" value="1"/>
</dbReference>
<dbReference type="GO" id="GO:0071051">
    <property type="term" value="P:poly(A)-dependent snoRNA 3'-end processing"/>
    <property type="evidence" value="ECO:0007669"/>
    <property type="project" value="TreeGrafter"/>
</dbReference>
<dbReference type="Pfam" id="PF22625">
    <property type="entry name" value="ECR1_N_2"/>
    <property type="match status" value="1"/>
</dbReference>
<dbReference type="SMART" id="SM00316">
    <property type="entry name" value="S1"/>
    <property type="match status" value="1"/>
</dbReference>
<dbReference type="InterPro" id="IPR012340">
    <property type="entry name" value="NA-bd_OB-fold"/>
</dbReference>
<accession>A0A832V217</accession>
<organism evidence="7 8">
    <name type="scientific">Candidatus Naiadarchaeum limnaeum</name>
    <dbReference type="NCBI Taxonomy" id="2756139"/>
    <lineage>
        <taxon>Archaea</taxon>
        <taxon>Candidatus Undinarchaeota</taxon>
        <taxon>Candidatus Undinarchaeia</taxon>
        <taxon>Candidatus Naiadarchaeales</taxon>
        <taxon>Candidatus Naiadarchaeaceae</taxon>
        <taxon>Candidatus Naiadarchaeum</taxon>
    </lineage>
</organism>
<evidence type="ECO:0000256" key="3">
    <source>
        <dbReference type="ARBA" id="ARBA00022835"/>
    </source>
</evidence>
<comment type="function">
    <text evidence="5">Non-catalytic component of the exosome, which is a complex involved in RNA degradation. Increases the RNA binding and the efficiency of RNA degradation. Confers strong poly(A) specificity to the exosome.</text>
</comment>
<dbReference type="InterPro" id="IPR004088">
    <property type="entry name" value="KH_dom_type_1"/>
</dbReference>
<dbReference type="InterPro" id="IPR023474">
    <property type="entry name" value="Rrp4"/>
</dbReference>
<dbReference type="NCBIfam" id="NF003181">
    <property type="entry name" value="PRK04163.1-1"/>
    <property type="match status" value="1"/>
</dbReference>
<keyword evidence="4 5" id="KW-0694">RNA-binding</keyword>
<feature type="domain" description="S1 motif" evidence="6">
    <location>
        <begin position="66"/>
        <end position="138"/>
    </location>
</feature>
<keyword evidence="2 5" id="KW-0963">Cytoplasm</keyword>
<dbReference type="Proteomes" id="UP000646946">
    <property type="component" value="Unassembled WGS sequence"/>
</dbReference>
<dbReference type="HAMAP" id="MF_00623">
    <property type="entry name" value="Exosome_Rrp4"/>
    <property type="match status" value="1"/>
</dbReference>
<comment type="subcellular location">
    <subcellularLocation>
        <location evidence="5">Cytoplasm</location>
    </subcellularLocation>
</comment>
<dbReference type="PROSITE" id="PS50126">
    <property type="entry name" value="S1"/>
    <property type="match status" value="1"/>
</dbReference>
<dbReference type="AlphaFoldDB" id="A0A832V217"/>
<dbReference type="GO" id="GO:0034475">
    <property type="term" value="P:U4 snRNA 3'-end processing"/>
    <property type="evidence" value="ECO:0007669"/>
    <property type="project" value="TreeGrafter"/>
</dbReference>
<dbReference type="Gene3D" id="3.30.1370.10">
    <property type="entry name" value="K Homology domain, type 1"/>
    <property type="match status" value="1"/>
</dbReference>
<evidence type="ECO:0000256" key="1">
    <source>
        <dbReference type="ARBA" id="ARBA00009155"/>
    </source>
</evidence>
<dbReference type="PANTHER" id="PTHR21321:SF4">
    <property type="entry name" value="EXOSOME COMPLEX COMPONENT RRP4"/>
    <property type="match status" value="1"/>
</dbReference>
<dbReference type="EMBL" id="DVAB01000029">
    <property type="protein sequence ID" value="HIK00626.1"/>
    <property type="molecule type" value="Genomic_DNA"/>
</dbReference>
<dbReference type="CDD" id="cd05789">
    <property type="entry name" value="S1_Rrp4"/>
    <property type="match status" value="1"/>
</dbReference>
<evidence type="ECO:0000256" key="5">
    <source>
        <dbReference type="HAMAP-Rule" id="MF_00623"/>
    </source>
</evidence>
<evidence type="ECO:0000313" key="7">
    <source>
        <dbReference type="EMBL" id="HIK00626.1"/>
    </source>
</evidence>
<dbReference type="Gene3D" id="2.40.50.100">
    <property type="match status" value="1"/>
</dbReference>
<name>A0A832V217_9ARCH</name>
<dbReference type="InterPro" id="IPR026699">
    <property type="entry name" value="Exosome_RNA_bind1/RRP40/RRP4"/>
</dbReference>
<dbReference type="GO" id="GO:0000178">
    <property type="term" value="C:exosome (RNase complex)"/>
    <property type="evidence" value="ECO:0007669"/>
    <property type="project" value="UniProtKB-KW"/>
</dbReference>
<comment type="subunit">
    <text evidence="5">Component of the archaeal exosome complex. Forms a trimer of Rrp4 and/or Csl4 subunits. The trimer associates with an hexameric ring-like arrangement composed of 3 Rrp41-Rrp42 heterodimers.</text>
</comment>
<dbReference type="SUPFAM" id="SSF50249">
    <property type="entry name" value="Nucleic acid-binding proteins"/>
    <property type="match status" value="1"/>
</dbReference>
<dbReference type="GO" id="GO:0005737">
    <property type="term" value="C:cytoplasm"/>
    <property type="evidence" value="ECO:0007669"/>
    <property type="project" value="UniProtKB-SubCell"/>
</dbReference>
<dbReference type="GO" id="GO:0071034">
    <property type="term" value="P:CUT catabolic process"/>
    <property type="evidence" value="ECO:0007669"/>
    <property type="project" value="TreeGrafter"/>
</dbReference>
<gene>
    <name evidence="5" type="primary">rrp4</name>
    <name evidence="7" type="ORF">H1016_03735</name>
</gene>
<reference evidence="7 8" key="1">
    <citation type="journal article" name="Nat. Commun.">
        <title>Undinarchaeota illuminate DPANN phylogeny and the impact of gene transfer on archaeal evolution.</title>
        <authorList>
            <person name="Dombrowski N."/>
            <person name="Williams T.A."/>
            <person name="Sun J."/>
            <person name="Woodcroft B.J."/>
            <person name="Lee J.H."/>
            <person name="Minh B.Q."/>
            <person name="Rinke C."/>
            <person name="Spang A."/>
        </authorList>
    </citation>
    <scope>NUCLEOTIDE SEQUENCE [LARGE SCALE GENOMIC DNA]</scope>
    <source>
        <strain evidence="7">MAG_bin1129</strain>
    </source>
</reference>
<keyword evidence="3 5" id="KW-0271">Exosome</keyword>
<dbReference type="SUPFAM" id="SSF110324">
    <property type="entry name" value="Ribosomal L27 protein-like"/>
    <property type="match status" value="1"/>
</dbReference>
<evidence type="ECO:0000259" key="6">
    <source>
        <dbReference type="PROSITE" id="PS50126"/>
    </source>
</evidence>
<dbReference type="InterPro" id="IPR036612">
    <property type="entry name" value="KH_dom_type_1_sf"/>
</dbReference>
<comment type="similarity">
    <text evidence="1 5">Belongs to the RRP4 family.</text>
</comment>
<dbReference type="InterPro" id="IPR003029">
    <property type="entry name" value="S1_domain"/>
</dbReference>
<evidence type="ECO:0000313" key="8">
    <source>
        <dbReference type="Proteomes" id="UP000646946"/>
    </source>
</evidence>
<dbReference type="Gene3D" id="2.40.50.140">
    <property type="entry name" value="Nucleic acid-binding proteins"/>
    <property type="match status" value="1"/>
</dbReference>
<dbReference type="InterPro" id="IPR004087">
    <property type="entry name" value="KH_dom"/>
</dbReference>
<protein>
    <recommendedName>
        <fullName evidence="5">Exosome complex component Rrp4</fullName>
    </recommendedName>
</protein>
<dbReference type="PROSITE" id="PS50084">
    <property type="entry name" value="KH_TYPE_1"/>
    <property type="match status" value="1"/>
</dbReference>
<dbReference type="CDD" id="cd22524">
    <property type="entry name" value="KH-I_Rrp4_prokar"/>
    <property type="match status" value="1"/>
</dbReference>
<dbReference type="GO" id="GO:0000467">
    <property type="term" value="P:exonucleolytic trimming to generate mature 3'-end of 5.8S rRNA from tricistronic rRNA transcript (SSU-rRNA, 5.8S rRNA, LSU-rRNA)"/>
    <property type="evidence" value="ECO:0007669"/>
    <property type="project" value="TreeGrafter"/>
</dbReference>